<dbReference type="GO" id="GO:0006914">
    <property type="term" value="P:autophagy"/>
    <property type="evidence" value="ECO:0007669"/>
    <property type="project" value="UniProtKB-KW"/>
</dbReference>
<feature type="domain" description="PX" evidence="10">
    <location>
        <begin position="1"/>
        <end position="153"/>
    </location>
</feature>
<keyword evidence="7" id="KW-0446">Lipid-binding</keyword>
<keyword evidence="12" id="KW-1185">Reference proteome</keyword>
<dbReference type="GO" id="GO:0010008">
    <property type="term" value="C:endosome membrane"/>
    <property type="evidence" value="ECO:0007669"/>
    <property type="project" value="UniProtKB-SubCell"/>
</dbReference>
<name>A0A137P0A8_CONC2</name>
<evidence type="ECO:0000313" key="12">
    <source>
        <dbReference type="Proteomes" id="UP000070444"/>
    </source>
</evidence>
<comment type="subcellular location">
    <subcellularLocation>
        <location evidence="1">Endosome membrane</location>
        <topology evidence="1">Peripheral membrane protein</topology>
    </subcellularLocation>
</comment>
<dbReference type="GO" id="GO:0035091">
    <property type="term" value="F:phosphatidylinositol binding"/>
    <property type="evidence" value="ECO:0007669"/>
    <property type="project" value="InterPro"/>
</dbReference>
<keyword evidence="6" id="KW-0072">Autophagy</keyword>
<reference evidence="11 12" key="1">
    <citation type="journal article" date="2015" name="Genome Biol. Evol.">
        <title>Phylogenomic analyses indicate that early fungi evolved digesting cell walls of algal ancestors of land plants.</title>
        <authorList>
            <person name="Chang Y."/>
            <person name="Wang S."/>
            <person name="Sekimoto S."/>
            <person name="Aerts A.L."/>
            <person name="Choi C."/>
            <person name="Clum A."/>
            <person name="LaButti K.M."/>
            <person name="Lindquist E.A."/>
            <person name="Yee Ngan C."/>
            <person name="Ohm R.A."/>
            <person name="Salamov A.A."/>
            <person name="Grigoriev I.V."/>
            <person name="Spatafora J.W."/>
            <person name="Berbee M.L."/>
        </authorList>
    </citation>
    <scope>NUCLEOTIDE SEQUENCE [LARGE SCALE GENOMIC DNA]</scope>
    <source>
        <strain evidence="11 12">NRRL 28638</strain>
    </source>
</reference>
<dbReference type="InterPro" id="IPR027267">
    <property type="entry name" value="AH/BAR_dom_sf"/>
</dbReference>
<dbReference type="GO" id="GO:0042147">
    <property type="term" value="P:retrograde transport, endosome to Golgi"/>
    <property type="evidence" value="ECO:0007669"/>
    <property type="project" value="InterPro"/>
</dbReference>
<dbReference type="InterPro" id="IPR051079">
    <property type="entry name" value="Sorting_Nexin_Autophagy"/>
</dbReference>
<protein>
    <recommendedName>
        <fullName evidence="10">PX domain-containing protein</fullName>
    </recommendedName>
</protein>
<dbReference type="SMART" id="SM00312">
    <property type="entry name" value="PX"/>
    <property type="match status" value="1"/>
</dbReference>
<accession>A0A137P0A8</accession>
<dbReference type="AlphaFoldDB" id="A0A137P0A8"/>
<dbReference type="SUPFAM" id="SSF103657">
    <property type="entry name" value="BAR/IMD domain-like"/>
    <property type="match status" value="1"/>
</dbReference>
<gene>
    <name evidence="11" type="ORF">CONCODRAFT_60204</name>
</gene>
<dbReference type="PROSITE" id="PS50195">
    <property type="entry name" value="PX"/>
    <property type="match status" value="1"/>
</dbReference>
<evidence type="ECO:0000256" key="9">
    <source>
        <dbReference type="SAM" id="MobiDB-lite"/>
    </source>
</evidence>
<evidence type="ECO:0000256" key="1">
    <source>
        <dbReference type="ARBA" id="ARBA00004481"/>
    </source>
</evidence>
<dbReference type="Gene3D" id="3.30.1520.10">
    <property type="entry name" value="Phox-like domain"/>
    <property type="match status" value="1"/>
</dbReference>
<comment type="similarity">
    <text evidence="2">Belongs to the sorting nexin family.</text>
</comment>
<evidence type="ECO:0000256" key="6">
    <source>
        <dbReference type="ARBA" id="ARBA00023006"/>
    </source>
</evidence>
<dbReference type="GO" id="GO:0005829">
    <property type="term" value="C:cytosol"/>
    <property type="evidence" value="ECO:0007669"/>
    <property type="project" value="GOC"/>
</dbReference>
<dbReference type="Proteomes" id="UP000070444">
    <property type="component" value="Unassembled WGS sequence"/>
</dbReference>
<dbReference type="Gene3D" id="1.20.1270.60">
    <property type="entry name" value="Arfaptin homology (AH) domain/BAR domain"/>
    <property type="match status" value="2"/>
</dbReference>
<sequence length="529" mass="59662">MTDLYNYSNSELNSSQQAFAAEEKPPCCNLSQVVNSSDIQFYIPSAEKLSEAGHSFISYLIHFDNYEVRRRYSEFESLRKSLVKLYPTVVVPPIPEKHTIAQYAAKQNRAKDDLIIIEKRKRLLQSFLNRVRRHPILASEHIFHRFLETGVNWQEVLNTPPLSTLPKYPQFHANVTAKGDPNSPNPTAPGALASLKKPDPKFVEAEQFTNKFSNVISGPISKSIVKLMKKSNDLSLDCAELGATYNGFSLTENDQLATSIETVGKAVDQTFLATGEMVNAIGGDVCEPIEEYIKYGDIIKKVIKFRHQHHLQVEYTADSLESKRAYLLDLEAQEEESKKLAAALQKETESRDPYSDDESEYNEEELAANPNSQDLVPNAEVFEDQLAPSPRQQSRRESTSEPSSAPATASAPAPAPAMPTTKRSTNILNIIGHTIQGLIDVNPEITRRNNISKTKETIIQLEEQLEQSTFDLKELSNAIQQDLDRFQTQKLEDFHQILGDFAKLHIAWCKKNLEAWEDAKKEINQIKVD</sequence>
<feature type="compositionally biased region" description="Low complexity" evidence="9">
    <location>
        <begin position="400"/>
        <end position="412"/>
    </location>
</feature>
<evidence type="ECO:0000259" key="10">
    <source>
        <dbReference type="PROSITE" id="PS50195"/>
    </source>
</evidence>
<dbReference type="InterPro" id="IPR036871">
    <property type="entry name" value="PX_dom_sf"/>
</dbReference>
<dbReference type="PANTHER" id="PTHR46979">
    <property type="entry name" value="SORTING NEXIN-41"/>
    <property type="match status" value="1"/>
</dbReference>
<dbReference type="STRING" id="796925.A0A137P0A8"/>
<evidence type="ECO:0000313" key="11">
    <source>
        <dbReference type="EMBL" id="KXN68476.1"/>
    </source>
</evidence>
<dbReference type="OMA" id="CRRMKEV"/>
<evidence type="ECO:0000256" key="2">
    <source>
        <dbReference type="ARBA" id="ARBA00010883"/>
    </source>
</evidence>
<evidence type="ECO:0000256" key="8">
    <source>
        <dbReference type="ARBA" id="ARBA00023136"/>
    </source>
</evidence>
<evidence type="ECO:0000256" key="4">
    <source>
        <dbReference type="ARBA" id="ARBA00022753"/>
    </source>
</evidence>
<keyword evidence="5" id="KW-0653">Protein transport</keyword>
<feature type="compositionally biased region" description="Acidic residues" evidence="9">
    <location>
        <begin position="355"/>
        <end position="366"/>
    </location>
</feature>
<keyword evidence="8" id="KW-0472">Membrane</keyword>
<dbReference type="PANTHER" id="PTHR46979:SF2">
    <property type="entry name" value="SORTING NEXIN-41"/>
    <property type="match status" value="1"/>
</dbReference>
<dbReference type="OrthoDB" id="289314at2759"/>
<dbReference type="Pfam" id="PF00787">
    <property type="entry name" value="PX"/>
    <property type="match status" value="1"/>
</dbReference>
<evidence type="ECO:0000256" key="7">
    <source>
        <dbReference type="ARBA" id="ARBA00023121"/>
    </source>
</evidence>
<dbReference type="EMBL" id="KQ964574">
    <property type="protein sequence ID" value="KXN68476.1"/>
    <property type="molecule type" value="Genomic_DNA"/>
</dbReference>
<dbReference type="GO" id="GO:0015031">
    <property type="term" value="P:protein transport"/>
    <property type="evidence" value="ECO:0007669"/>
    <property type="project" value="UniProtKB-KW"/>
</dbReference>
<proteinExistence type="inferred from homology"/>
<dbReference type="InterPro" id="IPR001683">
    <property type="entry name" value="PX_dom"/>
</dbReference>
<dbReference type="CDD" id="cd06867">
    <property type="entry name" value="PX_SNX41_42"/>
    <property type="match status" value="1"/>
</dbReference>
<evidence type="ECO:0000256" key="3">
    <source>
        <dbReference type="ARBA" id="ARBA00022448"/>
    </source>
</evidence>
<evidence type="ECO:0000256" key="5">
    <source>
        <dbReference type="ARBA" id="ARBA00022927"/>
    </source>
</evidence>
<organism evidence="11 12">
    <name type="scientific">Conidiobolus coronatus (strain ATCC 28846 / CBS 209.66 / NRRL 28638)</name>
    <name type="common">Delacroixia coronata</name>
    <dbReference type="NCBI Taxonomy" id="796925"/>
    <lineage>
        <taxon>Eukaryota</taxon>
        <taxon>Fungi</taxon>
        <taxon>Fungi incertae sedis</taxon>
        <taxon>Zoopagomycota</taxon>
        <taxon>Entomophthoromycotina</taxon>
        <taxon>Entomophthoromycetes</taxon>
        <taxon>Entomophthorales</taxon>
        <taxon>Ancylistaceae</taxon>
        <taxon>Conidiobolus</taxon>
    </lineage>
</organism>
<dbReference type="SUPFAM" id="SSF64268">
    <property type="entry name" value="PX domain"/>
    <property type="match status" value="1"/>
</dbReference>
<feature type="region of interest" description="Disordered" evidence="9">
    <location>
        <begin position="339"/>
        <end position="421"/>
    </location>
</feature>
<keyword evidence="4" id="KW-0967">Endosome</keyword>
<keyword evidence="3" id="KW-0813">Transport</keyword>
<dbReference type="InterPro" id="IPR044106">
    <property type="entry name" value="PX_Snx41/Atg20"/>
</dbReference>